<evidence type="ECO:0000256" key="1">
    <source>
        <dbReference type="SAM" id="MobiDB-lite"/>
    </source>
</evidence>
<protein>
    <submittedName>
        <fullName evidence="2">Uncharacterized protein</fullName>
    </submittedName>
</protein>
<feature type="region of interest" description="Disordered" evidence="1">
    <location>
        <begin position="1"/>
        <end position="95"/>
    </location>
</feature>
<feature type="compositionally biased region" description="Low complexity" evidence="1">
    <location>
        <begin position="53"/>
        <end position="68"/>
    </location>
</feature>
<proteinExistence type="predicted"/>
<dbReference type="Proteomes" id="UP001500831">
    <property type="component" value="Unassembled WGS sequence"/>
</dbReference>
<reference evidence="3" key="1">
    <citation type="journal article" date="2019" name="Int. J. Syst. Evol. Microbiol.">
        <title>The Global Catalogue of Microorganisms (GCM) 10K type strain sequencing project: providing services to taxonomists for standard genome sequencing and annotation.</title>
        <authorList>
            <consortium name="The Broad Institute Genomics Platform"/>
            <consortium name="The Broad Institute Genome Sequencing Center for Infectious Disease"/>
            <person name="Wu L."/>
            <person name="Ma J."/>
        </authorList>
    </citation>
    <scope>NUCLEOTIDE SEQUENCE [LARGE SCALE GENOMIC DNA]</scope>
    <source>
        <strain evidence="3">JCM 6242</strain>
    </source>
</reference>
<organism evidence="2 3">
    <name type="scientific">Streptosporangium fragile</name>
    <dbReference type="NCBI Taxonomy" id="46186"/>
    <lineage>
        <taxon>Bacteria</taxon>
        <taxon>Bacillati</taxon>
        <taxon>Actinomycetota</taxon>
        <taxon>Actinomycetes</taxon>
        <taxon>Streptosporangiales</taxon>
        <taxon>Streptosporangiaceae</taxon>
        <taxon>Streptosporangium</taxon>
    </lineage>
</organism>
<keyword evidence="3" id="KW-1185">Reference proteome</keyword>
<sequence length="95" mass="9763">MEQDSKGSGDDTQPHTGGLQSPHWRLTAPHPGASDEDHDAGADGASPPPPLPSETAGTRTTTEVNTTETGHDHTPRQATLPGRFEAVSRSGTGAA</sequence>
<accession>A0ABP6IIB2</accession>
<comment type="caution">
    <text evidence="2">The sequence shown here is derived from an EMBL/GenBank/DDBJ whole genome shotgun (WGS) entry which is preliminary data.</text>
</comment>
<feature type="compositionally biased region" description="Basic and acidic residues" evidence="1">
    <location>
        <begin position="1"/>
        <end position="13"/>
    </location>
</feature>
<dbReference type="EMBL" id="BAAAVI010000040">
    <property type="protein sequence ID" value="GAA2886851.1"/>
    <property type="molecule type" value="Genomic_DNA"/>
</dbReference>
<name>A0ABP6IIB2_9ACTN</name>
<gene>
    <name evidence="2" type="ORF">GCM10010517_50640</name>
</gene>
<evidence type="ECO:0000313" key="3">
    <source>
        <dbReference type="Proteomes" id="UP001500831"/>
    </source>
</evidence>
<evidence type="ECO:0000313" key="2">
    <source>
        <dbReference type="EMBL" id="GAA2886851.1"/>
    </source>
</evidence>